<dbReference type="CDD" id="cd18773">
    <property type="entry name" value="PDC1_HK_sensor"/>
    <property type="match status" value="1"/>
</dbReference>
<dbReference type="RefSeq" id="WP_279534871.1">
    <property type="nucleotide sequence ID" value="NZ_CP104579.1"/>
</dbReference>
<gene>
    <name evidence="1" type="ORF">N5J11_19035</name>
</gene>
<evidence type="ECO:0000313" key="1">
    <source>
        <dbReference type="EMBL" id="MDH1341250.1"/>
    </source>
</evidence>
<name>A0AA42U0R0_ECTOL</name>
<comment type="caution">
    <text evidence="1">The sequence shown here is derived from an EMBL/GenBank/DDBJ whole genome shotgun (WGS) entry which is preliminary data.</text>
</comment>
<protein>
    <submittedName>
        <fullName evidence="1">PDC sensor domain-containing protein</fullName>
    </submittedName>
</protein>
<reference evidence="1" key="1">
    <citation type="submission" date="2022-09" db="EMBL/GenBank/DDBJ databases">
        <title>Intensive care unit water sources are persistently colonized with multi-drug resistant bacteria and are the site of extensive horizontal gene transfer of antibiotic resistance genes.</title>
        <authorList>
            <person name="Diorio-Toth L."/>
        </authorList>
    </citation>
    <scope>NUCLEOTIDE SEQUENCE</scope>
    <source>
        <strain evidence="1">GD03704</strain>
    </source>
</reference>
<organism evidence="1 2">
    <name type="scientific">Ectopseudomonas oleovorans</name>
    <name type="common">Pseudomonas oleovorans</name>
    <dbReference type="NCBI Taxonomy" id="301"/>
    <lineage>
        <taxon>Bacteria</taxon>
        <taxon>Pseudomonadati</taxon>
        <taxon>Pseudomonadota</taxon>
        <taxon>Gammaproteobacteria</taxon>
        <taxon>Pseudomonadales</taxon>
        <taxon>Pseudomonadaceae</taxon>
        <taxon>Ectopseudomonas</taxon>
    </lineage>
</organism>
<proteinExistence type="predicted"/>
<accession>A0AA42U0R0</accession>
<evidence type="ECO:0000313" key="2">
    <source>
        <dbReference type="Proteomes" id="UP001161697"/>
    </source>
</evidence>
<dbReference type="EMBL" id="JAOCJE010000001">
    <property type="protein sequence ID" value="MDH1341250.1"/>
    <property type="molecule type" value="Genomic_DNA"/>
</dbReference>
<sequence>MNALRQVATRNTSMERINELDRQWLRELLLEEKPLIRRLQQTPPSRLMTNIARQHHLLLNKIFRTQRPLRPISRHQRWSPAIIGKLTKMTFDKPCAWQIHISDIEYDGSTQSFQSKVSAPIHDPRDGQFLGVLSLGINIETAFGANLR</sequence>
<dbReference type="Proteomes" id="UP001161697">
    <property type="component" value="Unassembled WGS sequence"/>
</dbReference>
<dbReference type="AlphaFoldDB" id="A0AA42U0R0"/>